<reference evidence="4 5" key="1">
    <citation type="submission" date="2024-07" db="EMBL/GenBank/DDBJ databases">
        <authorList>
            <person name="Lee S."/>
            <person name="Kang M."/>
        </authorList>
    </citation>
    <scope>NUCLEOTIDE SEQUENCE [LARGE SCALE GENOMIC DNA]</scope>
    <source>
        <strain evidence="4 5">DS6</strain>
    </source>
</reference>
<dbReference type="NCBIfam" id="NF004846">
    <property type="entry name" value="PRK06197.1"/>
    <property type="match status" value="1"/>
</dbReference>
<organism evidence="4 5">
    <name type="scientific">Nocardioides eburneus</name>
    <dbReference type="NCBI Taxonomy" id="3231482"/>
    <lineage>
        <taxon>Bacteria</taxon>
        <taxon>Bacillati</taxon>
        <taxon>Actinomycetota</taxon>
        <taxon>Actinomycetes</taxon>
        <taxon>Propionibacteriales</taxon>
        <taxon>Nocardioidaceae</taxon>
        <taxon>Nocardioides</taxon>
    </lineage>
</organism>
<proteinExistence type="inferred from homology"/>
<evidence type="ECO:0000313" key="5">
    <source>
        <dbReference type="Proteomes" id="UP001556631"/>
    </source>
</evidence>
<dbReference type="PANTHER" id="PTHR24320">
    <property type="entry name" value="RETINOL DEHYDROGENASE"/>
    <property type="match status" value="1"/>
</dbReference>
<name>A0ABV3SZ61_9ACTN</name>
<dbReference type="PRINTS" id="PR00080">
    <property type="entry name" value="SDRFAMILY"/>
</dbReference>
<dbReference type="Gene3D" id="3.40.50.720">
    <property type="entry name" value="NAD(P)-binding Rossmann-like Domain"/>
    <property type="match status" value="1"/>
</dbReference>
<sequence>MTWSTASIPDLSGTIAVVTGPTAGGIGWHTARGLASHGAAVILAGRSWERLDAADKALHDAVPTARTEKVALDLADLRSVRAGAEAIADAAYELGGPLRLLVNNAGVMATPPQRTVDGLDLQLATNHFGPFLLTGLLLESLVASGSGRVVTVASLMHKMARRAPLSYPTVPVGRYSAWGTYAQSKLANLLFTYELDRRVRAAGLPITAVAAHPGYADTHLVANGPMARWGRFSSIGQAASSAVAQTPEAGSWPTLMAATADLPRASYVGPGGPFELAGPPRPVSASRLARDPDAARALWELSEQTTGIAYP</sequence>
<dbReference type="PRINTS" id="PR00081">
    <property type="entry name" value="GDHRDH"/>
</dbReference>
<dbReference type="PANTHER" id="PTHR24320:SF148">
    <property type="entry name" value="NAD(P)-BINDING ROSSMANN-FOLD SUPERFAMILY PROTEIN"/>
    <property type="match status" value="1"/>
</dbReference>
<gene>
    <name evidence="4" type="ORF">AB3X52_11425</name>
</gene>
<protein>
    <submittedName>
        <fullName evidence="4">Oxidoreductase</fullName>
    </submittedName>
</protein>
<evidence type="ECO:0000256" key="1">
    <source>
        <dbReference type="ARBA" id="ARBA00006484"/>
    </source>
</evidence>
<dbReference type="Pfam" id="PF00106">
    <property type="entry name" value="adh_short"/>
    <property type="match status" value="1"/>
</dbReference>
<dbReference type="SUPFAM" id="SSF51735">
    <property type="entry name" value="NAD(P)-binding Rossmann-fold domains"/>
    <property type="match status" value="1"/>
</dbReference>
<dbReference type="RefSeq" id="WP_367994199.1">
    <property type="nucleotide sequence ID" value="NZ_JBFPJR010000017.1"/>
</dbReference>
<accession>A0ABV3SZ61</accession>
<evidence type="ECO:0000313" key="4">
    <source>
        <dbReference type="EMBL" id="MEX0428231.1"/>
    </source>
</evidence>
<dbReference type="Proteomes" id="UP001556631">
    <property type="component" value="Unassembled WGS sequence"/>
</dbReference>
<evidence type="ECO:0000256" key="2">
    <source>
        <dbReference type="ARBA" id="ARBA00023002"/>
    </source>
</evidence>
<keyword evidence="5" id="KW-1185">Reference proteome</keyword>
<dbReference type="InterPro" id="IPR036291">
    <property type="entry name" value="NAD(P)-bd_dom_sf"/>
</dbReference>
<comment type="similarity">
    <text evidence="1 3">Belongs to the short-chain dehydrogenases/reductases (SDR) family.</text>
</comment>
<comment type="caution">
    <text evidence="4">The sequence shown here is derived from an EMBL/GenBank/DDBJ whole genome shotgun (WGS) entry which is preliminary data.</text>
</comment>
<dbReference type="InterPro" id="IPR002347">
    <property type="entry name" value="SDR_fam"/>
</dbReference>
<keyword evidence="2" id="KW-0560">Oxidoreductase</keyword>
<dbReference type="EMBL" id="JBFPJR010000017">
    <property type="protein sequence ID" value="MEX0428231.1"/>
    <property type="molecule type" value="Genomic_DNA"/>
</dbReference>
<evidence type="ECO:0000256" key="3">
    <source>
        <dbReference type="RuleBase" id="RU000363"/>
    </source>
</evidence>